<protein>
    <submittedName>
        <fullName evidence="1">Uncharacterized protein</fullName>
    </submittedName>
</protein>
<accession>A0A0E9TXP7</accession>
<organism evidence="1">
    <name type="scientific">Anguilla anguilla</name>
    <name type="common">European freshwater eel</name>
    <name type="synonym">Muraena anguilla</name>
    <dbReference type="NCBI Taxonomy" id="7936"/>
    <lineage>
        <taxon>Eukaryota</taxon>
        <taxon>Metazoa</taxon>
        <taxon>Chordata</taxon>
        <taxon>Craniata</taxon>
        <taxon>Vertebrata</taxon>
        <taxon>Euteleostomi</taxon>
        <taxon>Actinopterygii</taxon>
        <taxon>Neopterygii</taxon>
        <taxon>Teleostei</taxon>
        <taxon>Anguilliformes</taxon>
        <taxon>Anguillidae</taxon>
        <taxon>Anguilla</taxon>
    </lineage>
</organism>
<name>A0A0E9TXP7_ANGAN</name>
<dbReference type="EMBL" id="GBXM01050286">
    <property type="protein sequence ID" value="JAH58291.1"/>
    <property type="molecule type" value="Transcribed_RNA"/>
</dbReference>
<sequence>MQNKSDNIPIPSTIFTMRNSIYT</sequence>
<reference evidence="1" key="1">
    <citation type="submission" date="2014-11" db="EMBL/GenBank/DDBJ databases">
        <authorList>
            <person name="Amaro Gonzalez C."/>
        </authorList>
    </citation>
    <scope>NUCLEOTIDE SEQUENCE</scope>
</reference>
<dbReference type="AlphaFoldDB" id="A0A0E9TXP7"/>
<reference evidence="1" key="2">
    <citation type="journal article" date="2015" name="Fish Shellfish Immunol.">
        <title>Early steps in the European eel (Anguilla anguilla)-Vibrio vulnificus interaction in the gills: Role of the RtxA13 toxin.</title>
        <authorList>
            <person name="Callol A."/>
            <person name="Pajuelo D."/>
            <person name="Ebbesson L."/>
            <person name="Teles M."/>
            <person name="MacKenzie S."/>
            <person name="Amaro C."/>
        </authorList>
    </citation>
    <scope>NUCLEOTIDE SEQUENCE</scope>
</reference>
<proteinExistence type="predicted"/>
<evidence type="ECO:0000313" key="1">
    <source>
        <dbReference type="EMBL" id="JAH58291.1"/>
    </source>
</evidence>